<gene>
    <name evidence="7" type="ORF">SAMN05421770_1011174</name>
</gene>
<proteinExistence type="inferred from homology"/>
<evidence type="ECO:0000256" key="1">
    <source>
        <dbReference type="ARBA" id="ARBA00004167"/>
    </source>
</evidence>
<evidence type="ECO:0000256" key="3">
    <source>
        <dbReference type="ARBA" id="ARBA00022692"/>
    </source>
</evidence>
<dbReference type="RefSeq" id="WP_089407537.1">
    <property type="nucleotide sequence ID" value="NZ_FZOU01000001.1"/>
</dbReference>
<dbReference type="SUPFAM" id="SSF140478">
    <property type="entry name" value="LemA-like"/>
    <property type="match status" value="1"/>
</dbReference>
<dbReference type="AlphaFoldDB" id="A0A239EV62"/>
<dbReference type="OrthoDB" id="9804152at2"/>
<organism evidence="7 8">
    <name type="scientific">Granulicella rosea</name>
    <dbReference type="NCBI Taxonomy" id="474952"/>
    <lineage>
        <taxon>Bacteria</taxon>
        <taxon>Pseudomonadati</taxon>
        <taxon>Acidobacteriota</taxon>
        <taxon>Terriglobia</taxon>
        <taxon>Terriglobales</taxon>
        <taxon>Acidobacteriaceae</taxon>
        <taxon>Granulicella</taxon>
    </lineage>
</organism>
<comment type="similarity">
    <text evidence="2">Belongs to the LemA family.</text>
</comment>
<dbReference type="Proteomes" id="UP000198356">
    <property type="component" value="Unassembled WGS sequence"/>
</dbReference>
<evidence type="ECO:0000256" key="2">
    <source>
        <dbReference type="ARBA" id="ARBA00008854"/>
    </source>
</evidence>
<keyword evidence="5 6" id="KW-0472">Membrane</keyword>
<name>A0A239EV62_9BACT</name>
<evidence type="ECO:0000256" key="5">
    <source>
        <dbReference type="ARBA" id="ARBA00023136"/>
    </source>
</evidence>
<dbReference type="Gene3D" id="1.20.1440.20">
    <property type="entry name" value="LemA-like domain"/>
    <property type="match status" value="1"/>
</dbReference>
<dbReference type="InterPro" id="IPR023353">
    <property type="entry name" value="LemA-like_dom_sf"/>
</dbReference>
<sequence length="194" mass="21445">MKGLWVGLGVVGVIVLVLLFTGGSYISAKNAMVQKNEDVDRAYSQVNIQQQRRLDLIPNLVASVKGYVNEETTVLTNIANARAGVVAAGSDRSASIKANSNLDVAISPLLRLQENYPNLKSDAQFIRLTDELAGTENRIAVERGRYNKTLEDYNVFVRQFPNSFWANIAGFHYRDEYFKGDPSNATAPKVDFGK</sequence>
<dbReference type="Pfam" id="PF04011">
    <property type="entry name" value="LemA"/>
    <property type="match status" value="1"/>
</dbReference>
<protein>
    <submittedName>
        <fullName evidence="7">LemA protein</fullName>
    </submittedName>
</protein>
<reference evidence="7 8" key="1">
    <citation type="submission" date="2017-06" db="EMBL/GenBank/DDBJ databases">
        <authorList>
            <person name="Kim H.J."/>
            <person name="Triplett B.A."/>
        </authorList>
    </citation>
    <scope>NUCLEOTIDE SEQUENCE [LARGE SCALE GENOMIC DNA]</scope>
    <source>
        <strain evidence="7 8">DSM 18704</strain>
    </source>
</reference>
<evidence type="ECO:0000313" key="7">
    <source>
        <dbReference type="EMBL" id="SNS48499.1"/>
    </source>
</evidence>
<dbReference type="EMBL" id="FZOU01000001">
    <property type="protein sequence ID" value="SNS48499.1"/>
    <property type="molecule type" value="Genomic_DNA"/>
</dbReference>
<keyword evidence="3 6" id="KW-0812">Transmembrane</keyword>
<dbReference type="InterPro" id="IPR007156">
    <property type="entry name" value="MamQ_LemA"/>
</dbReference>
<dbReference type="GO" id="GO:0016020">
    <property type="term" value="C:membrane"/>
    <property type="evidence" value="ECO:0007669"/>
    <property type="project" value="UniProtKB-SubCell"/>
</dbReference>
<evidence type="ECO:0000313" key="8">
    <source>
        <dbReference type="Proteomes" id="UP000198356"/>
    </source>
</evidence>
<dbReference type="PANTHER" id="PTHR34478:SF2">
    <property type="entry name" value="MEMBRANE PROTEIN"/>
    <property type="match status" value="1"/>
</dbReference>
<dbReference type="PANTHER" id="PTHR34478">
    <property type="entry name" value="PROTEIN LEMA"/>
    <property type="match status" value="1"/>
</dbReference>
<comment type="subcellular location">
    <subcellularLocation>
        <location evidence="1">Membrane</location>
        <topology evidence="1">Single-pass membrane protein</topology>
    </subcellularLocation>
</comment>
<evidence type="ECO:0000256" key="4">
    <source>
        <dbReference type="ARBA" id="ARBA00022989"/>
    </source>
</evidence>
<keyword evidence="4 6" id="KW-1133">Transmembrane helix</keyword>
<evidence type="ECO:0000256" key="6">
    <source>
        <dbReference type="SAM" id="Phobius"/>
    </source>
</evidence>
<feature type="transmembrane region" description="Helical" evidence="6">
    <location>
        <begin position="6"/>
        <end position="26"/>
    </location>
</feature>
<keyword evidence="8" id="KW-1185">Reference proteome</keyword>
<accession>A0A239EV62</accession>